<dbReference type="PROSITE" id="PS00211">
    <property type="entry name" value="ABC_TRANSPORTER_1"/>
    <property type="match status" value="1"/>
</dbReference>
<dbReference type="GO" id="GO:0005524">
    <property type="term" value="F:ATP binding"/>
    <property type="evidence" value="ECO:0007669"/>
    <property type="project" value="UniProtKB-KW"/>
</dbReference>
<feature type="transmembrane region" description="Helical" evidence="11">
    <location>
        <begin position="228"/>
        <end position="253"/>
    </location>
</feature>
<dbReference type="PROSITE" id="PS50893">
    <property type="entry name" value="ABC_TRANSPORTER_2"/>
    <property type="match status" value="1"/>
</dbReference>
<feature type="transmembrane region" description="Helical" evidence="11">
    <location>
        <begin position="45"/>
        <end position="70"/>
    </location>
</feature>
<dbReference type="Pfam" id="PF00005">
    <property type="entry name" value="ABC_tran"/>
    <property type="match status" value="1"/>
</dbReference>
<keyword evidence="4" id="KW-0997">Cell inner membrane</keyword>
<evidence type="ECO:0000256" key="6">
    <source>
        <dbReference type="ARBA" id="ARBA00022741"/>
    </source>
</evidence>
<dbReference type="SMART" id="SM00382">
    <property type="entry name" value="AAA"/>
    <property type="match status" value="1"/>
</dbReference>
<dbReference type="Gene3D" id="3.40.50.300">
    <property type="entry name" value="P-loop containing nucleotide triphosphate hydrolases"/>
    <property type="match status" value="1"/>
</dbReference>
<keyword evidence="2" id="KW-0813">Transport</keyword>
<evidence type="ECO:0000256" key="10">
    <source>
        <dbReference type="ARBA" id="ARBA00023455"/>
    </source>
</evidence>
<comment type="similarity">
    <text evidence="10">Belongs to the ABC transporter superfamily. Siderophore-Fe(3+) uptake transporter (SIUT) (TC 3.A.1.21) family.</text>
</comment>
<dbReference type="CDD" id="cd18548">
    <property type="entry name" value="ABC_6TM_Tm287_like"/>
    <property type="match status" value="1"/>
</dbReference>
<feature type="domain" description="ABC transporter" evidence="12">
    <location>
        <begin position="325"/>
        <end position="564"/>
    </location>
</feature>
<keyword evidence="9 11" id="KW-0472">Membrane</keyword>
<dbReference type="SUPFAM" id="SSF90123">
    <property type="entry name" value="ABC transporter transmembrane region"/>
    <property type="match status" value="1"/>
</dbReference>
<feature type="domain" description="ABC transmembrane type-1" evidence="13">
    <location>
        <begin position="9"/>
        <end position="291"/>
    </location>
</feature>
<dbReference type="PROSITE" id="PS50929">
    <property type="entry name" value="ABC_TM1F"/>
    <property type="match status" value="1"/>
</dbReference>
<dbReference type="InterPro" id="IPR027417">
    <property type="entry name" value="P-loop_NTPase"/>
</dbReference>
<dbReference type="GO" id="GO:0016887">
    <property type="term" value="F:ATP hydrolysis activity"/>
    <property type="evidence" value="ECO:0007669"/>
    <property type="project" value="InterPro"/>
</dbReference>
<evidence type="ECO:0000256" key="5">
    <source>
        <dbReference type="ARBA" id="ARBA00022692"/>
    </source>
</evidence>
<dbReference type="InterPro" id="IPR003593">
    <property type="entry name" value="AAA+_ATPase"/>
</dbReference>
<protein>
    <submittedName>
        <fullName evidence="14">ABC transporter ATP-binding protein</fullName>
    </submittedName>
</protein>
<evidence type="ECO:0000256" key="1">
    <source>
        <dbReference type="ARBA" id="ARBA00004429"/>
    </source>
</evidence>
<comment type="caution">
    <text evidence="14">The sequence shown here is derived from an EMBL/GenBank/DDBJ whole genome shotgun (WGS) entry which is preliminary data.</text>
</comment>
<evidence type="ECO:0000256" key="9">
    <source>
        <dbReference type="ARBA" id="ARBA00023136"/>
    </source>
</evidence>
<dbReference type="Gene3D" id="1.20.1560.10">
    <property type="entry name" value="ABC transporter type 1, transmembrane domain"/>
    <property type="match status" value="1"/>
</dbReference>
<keyword evidence="8 11" id="KW-1133">Transmembrane helix</keyword>
<proteinExistence type="inferred from homology"/>
<keyword evidence="7 14" id="KW-0067">ATP-binding</keyword>
<evidence type="ECO:0000256" key="11">
    <source>
        <dbReference type="SAM" id="Phobius"/>
    </source>
</evidence>
<feature type="transmembrane region" description="Helical" evidence="11">
    <location>
        <begin position="265"/>
        <end position="289"/>
    </location>
</feature>
<evidence type="ECO:0000256" key="2">
    <source>
        <dbReference type="ARBA" id="ARBA00022448"/>
    </source>
</evidence>
<keyword evidence="15" id="KW-1185">Reference proteome</keyword>
<evidence type="ECO:0000256" key="4">
    <source>
        <dbReference type="ARBA" id="ARBA00022519"/>
    </source>
</evidence>
<dbReference type="Pfam" id="PF00664">
    <property type="entry name" value="ABC_membrane"/>
    <property type="match status" value="1"/>
</dbReference>
<organism evidence="14 15">
    <name type="scientific">Mobiluncus porci</name>
    <dbReference type="NCBI Taxonomy" id="2652278"/>
    <lineage>
        <taxon>Bacteria</taxon>
        <taxon>Bacillati</taxon>
        <taxon>Actinomycetota</taxon>
        <taxon>Actinomycetes</taxon>
        <taxon>Actinomycetales</taxon>
        <taxon>Actinomycetaceae</taxon>
        <taxon>Mobiluncus</taxon>
    </lineage>
</organism>
<dbReference type="FunFam" id="3.40.50.300:FF:000221">
    <property type="entry name" value="Multidrug ABC transporter ATP-binding protein"/>
    <property type="match status" value="1"/>
</dbReference>
<dbReference type="PANTHER" id="PTHR43394:SF1">
    <property type="entry name" value="ATP-BINDING CASSETTE SUB-FAMILY B MEMBER 10, MITOCHONDRIAL"/>
    <property type="match status" value="1"/>
</dbReference>
<dbReference type="EMBL" id="VUMY01000016">
    <property type="protein sequence ID" value="MST50270.1"/>
    <property type="molecule type" value="Genomic_DNA"/>
</dbReference>
<name>A0A7K0K5B6_9ACTO</name>
<dbReference type="InterPro" id="IPR017871">
    <property type="entry name" value="ABC_transporter-like_CS"/>
</dbReference>
<comment type="subcellular location">
    <subcellularLocation>
        <location evidence="1">Cell inner membrane</location>
        <topology evidence="1">Multi-pass membrane protein</topology>
    </subcellularLocation>
</comment>
<dbReference type="PANTHER" id="PTHR43394">
    <property type="entry name" value="ATP-DEPENDENT PERMEASE MDL1, MITOCHONDRIAL"/>
    <property type="match status" value="1"/>
</dbReference>
<keyword evidence="5 11" id="KW-0812">Transmembrane</keyword>
<evidence type="ECO:0000256" key="7">
    <source>
        <dbReference type="ARBA" id="ARBA00022840"/>
    </source>
</evidence>
<dbReference type="GO" id="GO:0015421">
    <property type="term" value="F:ABC-type oligopeptide transporter activity"/>
    <property type="evidence" value="ECO:0007669"/>
    <property type="project" value="TreeGrafter"/>
</dbReference>
<feature type="transmembrane region" description="Helical" evidence="11">
    <location>
        <begin position="5"/>
        <end position="25"/>
    </location>
</feature>
<feature type="transmembrane region" description="Helical" evidence="11">
    <location>
        <begin position="148"/>
        <end position="167"/>
    </location>
</feature>
<dbReference type="SUPFAM" id="SSF52540">
    <property type="entry name" value="P-loop containing nucleoside triphosphate hydrolases"/>
    <property type="match status" value="1"/>
</dbReference>
<gene>
    <name evidence="14" type="ORF">FYJ63_08515</name>
</gene>
<dbReference type="InterPro" id="IPR003439">
    <property type="entry name" value="ABC_transporter-like_ATP-bd"/>
</dbReference>
<evidence type="ECO:0000259" key="12">
    <source>
        <dbReference type="PROSITE" id="PS50893"/>
    </source>
</evidence>
<dbReference type="AlphaFoldDB" id="A0A7K0K5B6"/>
<dbReference type="GO" id="GO:0005886">
    <property type="term" value="C:plasma membrane"/>
    <property type="evidence" value="ECO:0007669"/>
    <property type="project" value="UniProtKB-SubCell"/>
</dbReference>
<evidence type="ECO:0000256" key="3">
    <source>
        <dbReference type="ARBA" id="ARBA00022475"/>
    </source>
</evidence>
<dbReference type="InterPro" id="IPR036640">
    <property type="entry name" value="ABC1_TM_sf"/>
</dbReference>
<dbReference type="Proteomes" id="UP000442535">
    <property type="component" value="Unassembled WGS sequence"/>
</dbReference>
<evidence type="ECO:0000313" key="15">
    <source>
        <dbReference type="Proteomes" id="UP000442535"/>
    </source>
</evidence>
<evidence type="ECO:0000259" key="13">
    <source>
        <dbReference type="PROSITE" id="PS50929"/>
    </source>
</evidence>
<dbReference type="InterPro" id="IPR011527">
    <property type="entry name" value="ABC1_TM_dom"/>
</dbReference>
<evidence type="ECO:0000313" key="14">
    <source>
        <dbReference type="EMBL" id="MST50270.1"/>
    </source>
</evidence>
<dbReference type="InterPro" id="IPR039421">
    <property type="entry name" value="Type_1_exporter"/>
</dbReference>
<reference evidence="14 15" key="1">
    <citation type="submission" date="2019-08" db="EMBL/GenBank/DDBJ databases">
        <title>In-depth cultivation of the pig gut microbiome towards novel bacterial diversity and tailored functional studies.</title>
        <authorList>
            <person name="Wylensek D."/>
            <person name="Hitch T.C.A."/>
            <person name="Clavel T."/>
        </authorList>
    </citation>
    <scope>NUCLEOTIDE SEQUENCE [LARGE SCALE GENOMIC DNA]</scope>
    <source>
        <strain evidence="14 15">RF-GAM-744-WT-7</strain>
    </source>
</reference>
<keyword evidence="3" id="KW-1003">Cell membrane</keyword>
<evidence type="ECO:0000256" key="8">
    <source>
        <dbReference type="ARBA" id="ARBA00022989"/>
    </source>
</evidence>
<keyword evidence="6" id="KW-0547">Nucleotide-binding</keyword>
<accession>A0A7K0K5B6</accession>
<feature type="transmembrane region" description="Helical" evidence="11">
    <location>
        <begin position="119"/>
        <end position="142"/>
    </location>
</feature>
<sequence length="572" mass="62551">MPGRWILLAVLVISQVVDTLMSLWLPTLNAQIINLGVIPGDVPLIWRLGGLMLLITVAQSVAMILSGYLAGRIAMWIGKDIRQQVYEHVLGFGSSEMRRFSPASLITRATNDVNQVQNVIFMTFIIMIQAPILGIGALVMAISLDAPLSMLFLVAVPVLALVVGLIMRAMSPLFKEQQERIDEVAGRIRTALSGVRMVRAFGRKGFMESRFEQSNQDLKTVALRVTNLFALMMPAIQLIVAASSVAVVWLGAWRYLEGGMPIGNIVAFLTYLMQILGAVMMASFMFVMVPRAEVSAKRLQEVIKTIPEVKSPDKPKPLPEGPLTITFDNVTMQFEGASRPLLAEMNFTIEPGKVTAVIGSTGTGKTTLLRLLARSLDPSSGRVLVNGVNLRELSLEEWHSRHAVVEQTTYLFSGTIATTVSGLETEAITPEIRAQIESALKSAQAWEFVSALEEGMDAEVNEGGKNFSGGQRQRLAVARALFRRAPLLVLDDPFSALDFATEAQLRGEFERLGEGVTQVLVAQRVASVRHADQVIVLDGGQVVGIGTHETLLEKCETYQEIVKSQLTLEEVL</sequence>